<feature type="transmembrane region" description="Helical" evidence="1">
    <location>
        <begin position="44"/>
        <end position="64"/>
    </location>
</feature>
<keyword evidence="1" id="KW-0812">Transmembrane</keyword>
<dbReference type="RefSeq" id="WP_142089185.1">
    <property type="nucleotide sequence ID" value="NZ_CP035485.1"/>
</dbReference>
<protein>
    <submittedName>
        <fullName evidence="2">Uncharacterized protein</fullName>
    </submittedName>
</protein>
<dbReference type="PROSITE" id="PS51257">
    <property type="entry name" value="PROKAR_LIPOPROTEIN"/>
    <property type="match status" value="1"/>
</dbReference>
<sequence length="251" mass="28311">MKEIVRLALFEWRQMGVSGFLNGLLACALIALLIHVIANRDPEMNVGTAIPEAVFLIFGVLVLLGNIHLQGFRLAELPPSKWSSAFYTYARRLPVSERQLFYSRILVKGVQAPVIMMIGICVVTVFTNVFPFSFMDPAFYSFLVFWAAIAFVAVHLALEEVGVRYQKRLHLYSQAYIVSFIYVLLYFVAWVWLAPIDRTFMAFTIHLAEEGSFLLNGLIAISIISVTLLIVLLLGHRRIKRKGGDVRAAPD</sequence>
<dbReference type="KEGG" id="sale:EPH95_08770"/>
<evidence type="ECO:0000256" key="1">
    <source>
        <dbReference type="SAM" id="Phobius"/>
    </source>
</evidence>
<dbReference type="EMBL" id="CP035485">
    <property type="protein sequence ID" value="QDI91265.1"/>
    <property type="molecule type" value="Genomic_DNA"/>
</dbReference>
<evidence type="ECO:0000313" key="3">
    <source>
        <dbReference type="Proteomes" id="UP000319756"/>
    </source>
</evidence>
<feature type="transmembrane region" description="Helical" evidence="1">
    <location>
        <begin position="105"/>
        <end position="126"/>
    </location>
</feature>
<keyword evidence="3" id="KW-1185">Reference proteome</keyword>
<evidence type="ECO:0000313" key="2">
    <source>
        <dbReference type="EMBL" id="QDI91265.1"/>
    </source>
</evidence>
<keyword evidence="1" id="KW-1133">Transmembrane helix</keyword>
<reference evidence="3" key="1">
    <citation type="submission" date="2019-01" db="EMBL/GenBank/DDBJ databases">
        <title>Genomic analysis of Salicibibacter sp. NKC3-5.</title>
        <authorList>
            <person name="Oh Y.J."/>
        </authorList>
    </citation>
    <scope>NUCLEOTIDE SEQUENCE [LARGE SCALE GENOMIC DNA]</scope>
    <source>
        <strain evidence="3">NKC3-5</strain>
    </source>
</reference>
<dbReference type="OrthoDB" id="2966331at2"/>
<feature type="transmembrane region" description="Helical" evidence="1">
    <location>
        <begin position="138"/>
        <end position="158"/>
    </location>
</feature>
<feature type="transmembrane region" description="Helical" evidence="1">
    <location>
        <begin position="213"/>
        <end position="234"/>
    </location>
</feature>
<feature type="transmembrane region" description="Helical" evidence="1">
    <location>
        <begin position="20"/>
        <end position="38"/>
    </location>
</feature>
<keyword evidence="1" id="KW-0472">Membrane</keyword>
<accession>A0A514LIB8</accession>
<dbReference type="AlphaFoldDB" id="A0A514LIB8"/>
<proteinExistence type="predicted"/>
<dbReference type="Proteomes" id="UP000319756">
    <property type="component" value="Chromosome"/>
</dbReference>
<name>A0A514LIB8_9BACI</name>
<feature type="transmembrane region" description="Helical" evidence="1">
    <location>
        <begin position="170"/>
        <end position="193"/>
    </location>
</feature>
<organism evidence="2 3">
    <name type="scientific">Salicibibacter halophilus</name>
    <dbReference type="NCBI Taxonomy" id="2502791"/>
    <lineage>
        <taxon>Bacteria</taxon>
        <taxon>Bacillati</taxon>
        <taxon>Bacillota</taxon>
        <taxon>Bacilli</taxon>
        <taxon>Bacillales</taxon>
        <taxon>Bacillaceae</taxon>
        <taxon>Salicibibacter</taxon>
    </lineage>
</organism>
<gene>
    <name evidence="2" type="ORF">EPH95_08770</name>
</gene>